<evidence type="ECO:0000313" key="2">
    <source>
        <dbReference type="EMBL" id="QMV15692.1"/>
    </source>
</evidence>
<proteinExistence type="predicted"/>
<dbReference type="InterPro" id="IPR029062">
    <property type="entry name" value="Class_I_gatase-like"/>
</dbReference>
<dbReference type="PANTHER" id="PTHR48094:SF12">
    <property type="entry name" value="PARKINSON DISEASE PROTEIN 7 HOMOLOG"/>
    <property type="match status" value="1"/>
</dbReference>
<dbReference type="EMBL" id="CP046268">
    <property type="protein sequence ID" value="QMV15692.1"/>
    <property type="molecule type" value="Genomic_DNA"/>
</dbReference>
<feature type="domain" description="DJ-1/PfpI" evidence="1">
    <location>
        <begin position="3"/>
        <end position="167"/>
    </location>
</feature>
<dbReference type="InterPro" id="IPR002818">
    <property type="entry name" value="DJ-1/PfpI"/>
</dbReference>
<dbReference type="PANTHER" id="PTHR48094">
    <property type="entry name" value="PROTEIN/NUCLEIC ACID DEGLYCASE DJ-1-RELATED"/>
    <property type="match status" value="1"/>
</dbReference>
<gene>
    <name evidence="2" type="primary">yajL_2</name>
    <name evidence="2" type="ORF">Vspart_03036</name>
</gene>
<organism evidence="2 3">
    <name type="scientific">Vibrio spartinae</name>
    <dbReference type="NCBI Taxonomy" id="1918945"/>
    <lineage>
        <taxon>Bacteria</taxon>
        <taxon>Pseudomonadati</taxon>
        <taxon>Pseudomonadota</taxon>
        <taxon>Gammaproteobacteria</taxon>
        <taxon>Vibrionales</taxon>
        <taxon>Vibrionaceae</taxon>
        <taxon>Vibrio</taxon>
    </lineage>
</organism>
<dbReference type="RefSeq" id="WP_182287803.1">
    <property type="nucleotide sequence ID" value="NZ_CP046268.1"/>
</dbReference>
<dbReference type="Pfam" id="PF01965">
    <property type="entry name" value="DJ-1_PfpI"/>
    <property type="match status" value="1"/>
</dbReference>
<evidence type="ECO:0000313" key="3">
    <source>
        <dbReference type="Proteomes" id="UP000515264"/>
    </source>
</evidence>
<dbReference type="SUPFAM" id="SSF52317">
    <property type="entry name" value="Class I glutamine amidotransferase-like"/>
    <property type="match status" value="1"/>
</dbReference>
<dbReference type="InterPro" id="IPR006287">
    <property type="entry name" value="DJ-1"/>
</dbReference>
<dbReference type="Proteomes" id="UP000515264">
    <property type="component" value="Chromosome 1"/>
</dbReference>
<sequence>MSNVLVPIANCSEDIEAITIIDVLRRGGADVTVASVHDFKQITTAFGNKLEADVLLTDVVDKQYDAIVLPGGMSGAEHFRDCALLIDMLEKHDIQGALLCAICASPAVVFGKHGFVVDKQATCYPGFEKDLTGAEYISDPDQSVVVDGNVITSQGPATAMVFALSVLVNLEGYEAAQKVADRLLCLNSNNKCDTAK</sequence>
<evidence type="ECO:0000259" key="1">
    <source>
        <dbReference type="Pfam" id="PF01965"/>
    </source>
</evidence>
<keyword evidence="3" id="KW-1185">Reference proteome</keyword>
<dbReference type="CDD" id="cd03135">
    <property type="entry name" value="GATase1_DJ-1"/>
    <property type="match status" value="1"/>
</dbReference>
<dbReference type="NCBIfam" id="TIGR01383">
    <property type="entry name" value="not_thiJ"/>
    <property type="match status" value="1"/>
</dbReference>
<protein>
    <submittedName>
        <fullName evidence="2">Chaperone protein YajL</fullName>
    </submittedName>
</protein>
<name>A0ABX6R355_9VIBR</name>
<reference evidence="2 3" key="1">
    <citation type="journal article" date="2020" name="J. Nat. Prod.">
        <title>Genomics-Metabolomics Profiling Disclosed Marine Vibrio spartinae 3.6 as a Producer of a New Branched Side Chain Prodigiosin.</title>
        <authorList>
            <person name="Vitale G.A."/>
            <person name="Sciarretta M."/>
            <person name="Palma Esposito F."/>
            <person name="January G.G."/>
            <person name="Giaccio M."/>
            <person name="Bunk B."/>
            <person name="Sproer C."/>
            <person name="Bajerski F."/>
            <person name="Power D."/>
            <person name="Festa C."/>
            <person name="Monti M.C."/>
            <person name="D'Auria M.V."/>
            <person name="de Pascale D."/>
        </authorList>
    </citation>
    <scope>NUCLEOTIDE SEQUENCE [LARGE SCALE GENOMIC DNA]</scope>
    <source>
        <strain evidence="2 3">3.6</strain>
    </source>
</reference>
<dbReference type="InterPro" id="IPR050325">
    <property type="entry name" value="Prot/Nucl_acid_deglycase"/>
</dbReference>
<dbReference type="Gene3D" id="3.40.50.880">
    <property type="match status" value="1"/>
</dbReference>
<accession>A0ABX6R355</accession>